<evidence type="ECO:0000259" key="1">
    <source>
        <dbReference type="PROSITE" id="PS50943"/>
    </source>
</evidence>
<comment type="caution">
    <text evidence="2">The sequence shown here is derived from an EMBL/GenBank/DDBJ whole genome shotgun (WGS) entry which is preliminary data.</text>
</comment>
<dbReference type="PROSITE" id="PS50943">
    <property type="entry name" value="HTH_CROC1"/>
    <property type="match status" value="1"/>
</dbReference>
<dbReference type="SUPFAM" id="SSF47413">
    <property type="entry name" value="lambda repressor-like DNA-binding domains"/>
    <property type="match status" value="1"/>
</dbReference>
<sequence length="73" mass="8783">MKYQRLEDMRIDSDLTIKEISAVLECHRDVYSRYEKGIREIPVDFLIRLAKYYDCSTDYLLGISNDRKRKFGE</sequence>
<dbReference type="Gene3D" id="1.10.260.40">
    <property type="entry name" value="lambda repressor-like DNA-binding domains"/>
    <property type="match status" value="1"/>
</dbReference>
<evidence type="ECO:0000313" key="3">
    <source>
        <dbReference type="Proteomes" id="UP000886890"/>
    </source>
</evidence>
<dbReference type="CDD" id="cd00093">
    <property type="entry name" value="HTH_XRE"/>
    <property type="match status" value="1"/>
</dbReference>
<evidence type="ECO:0000313" key="2">
    <source>
        <dbReference type="EMBL" id="HIX76298.1"/>
    </source>
</evidence>
<dbReference type="SMART" id="SM00530">
    <property type="entry name" value="HTH_XRE"/>
    <property type="match status" value="1"/>
</dbReference>
<dbReference type="InterPro" id="IPR010982">
    <property type="entry name" value="Lambda_DNA-bd_dom_sf"/>
</dbReference>
<dbReference type="Pfam" id="PF01381">
    <property type="entry name" value="HTH_3"/>
    <property type="match status" value="1"/>
</dbReference>
<dbReference type="AlphaFoldDB" id="A0A9D1XB61"/>
<gene>
    <name evidence="2" type="ORF">H9734_01680</name>
</gene>
<reference evidence="2" key="1">
    <citation type="journal article" date="2021" name="PeerJ">
        <title>Extensive microbial diversity within the chicken gut microbiome revealed by metagenomics and culture.</title>
        <authorList>
            <person name="Gilroy R."/>
            <person name="Ravi A."/>
            <person name="Getino M."/>
            <person name="Pursley I."/>
            <person name="Horton D.L."/>
            <person name="Alikhan N.F."/>
            <person name="Baker D."/>
            <person name="Gharbi K."/>
            <person name="Hall N."/>
            <person name="Watson M."/>
            <person name="Adriaenssens E.M."/>
            <person name="Foster-Nyarko E."/>
            <person name="Jarju S."/>
            <person name="Secka A."/>
            <person name="Antonio M."/>
            <person name="Oren A."/>
            <person name="Chaudhuri R.R."/>
            <person name="La Ragione R."/>
            <person name="Hildebrand F."/>
            <person name="Pallen M.J."/>
        </authorList>
    </citation>
    <scope>NUCLEOTIDE SEQUENCE</scope>
    <source>
        <strain evidence="2">CHK183-1962</strain>
    </source>
</reference>
<feature type="domain" description="HTH cro/C1-type" evidence="1">
    <location>
        <begin position="6"/>
        <end position="60"/>
    </location>
</feature>
<accession>A0A9D1XB61</accession>
<proteinExistence type="predicted"/>
<name>A0A9D1XB61_9FIRM</name>
<protein>
    <submittedName>
        <fullName evidence="2">Helix-turn-helix transcriptional regulator</fullName>
    </submittedName>
</protein>
<reference evidence="2" key="2">
    <citation type="submission" date="2021-04" db="EMBL/GenBank/DDBJ databases">
        <authorList>
            <person name="Gilroy R."/>
        </authorList>
    </citation>
    <scope>NUCLEOTIDE SEQUENCE</scope>
    <source>
        <strain evidence="2">CHK183-1962</strain>
    </source>
</reference>
<dbReference type="EMBL" id="DXEK01000023">
    <property type="protein sequence ID" value="HIX76298.1"/>
    <property type="molecule type" value="Genomic_DNA"/>
</dbReference>
<dbReference type="GO" id="GO:0003677">
    <property type="term" value="F:DNA binding"/>
    <property type="evidence" value="ECO:0007669"/>
    <property type="project" value="InterPro"/>
</dbReference>
<dbReference type="Proteomes" id="UP000886890">
    <property type="component" value="Unassembled WGS sequence"/>
</dbReference>
<dbReference type="InterPro" id="IPR001387">
    <property type="entry name" value="Cro/C1-type_HTH"/>
</dbReference>
<organism evidence="2 3">
    <name type="scientific">Candidatus Fusicatenibacter merdavium</name>
    <dbReference type="NCBI Taxonomy" id="2838600"/>
    <lineage>
        <taxon>Bacteria</taxon>
        <taxon>Bacillati</taxon>
        <taxon>Bacillota</taxon>
        <taxon>Clostridia</taxon>
        <taxon>Lachnospirales</taxon>
        <taxon>Lachnospiraceae</taxon>
        <taxon>Fusicatenibacter</taxon>
    </lineage>
</organism>